<dbReference type="Pfam" id="PF01738">
    <property type="entry name" value="DLH"/>
    <property type="match status" value="1"/>
</dbReference>
<dbReference type="SUPFAM" id="SSF53474">
    <property type="entry name" value="alpha/beta-Hydrolases"/>
    <property type="match status" value="1"/>
</dbReference>
<dbReference type="KEGG" id="mbrn:26238262"/>
<accession>A0A7D5UPU9</accession>
<organism evidence="2 3">
    <name type="scientific">Metarhizium brunneum</name>
    <dbReference type="NCBI Taxonomy" id="500148"/>
    <lineage>
        <taxon>Eukaryota</taxon>
        <taxon>Fungi</taxon>
        <taxon>Dikarya</taxon>
        <taxon>Ascomycota</taxon>
        <taxon>Pezizomycotina</taxon>
        <taxon>Sordariomycetes</taxon>
        <taxon>Hypocreomycetidae</taxon>
        <taxon>Hypocreales</taxon>
        <taxon>Clavicipitaceae</taxon>
        <taxon>Metarhizium</taxon>
    </lineage>
</organism>
<dbReference type="GeneID" id="26238262"/>
<dbReference type="InterPro" id="IPR029058">
    <property type="entry name" value="AB_hydrolase_fold"/>
</dbReference>
<dbReference type="InterPro" id="IPR002925">
    <property type="entry name" value="Dienelactn_hydro"/>
</dbReference>
<keyword evidence="2" id="KW-0378">Hydrolase</keyword>
<proteinExistence type="predicted"/>
<reference evidence="2 3" key="1">
    <citation type="submission" date="2020-07" db="EMBL/GenBank/DDBJ databases">
        <title>Telomere length de novo assembly of all 7 chromosomes of the fungus, Metarhizium brunneum, using a novel assembly pipeline.</title>
        <authorList>
            <person name="Saud z."/>
            <person name="Kortsinoglou A."/>
            <person name="Kouvelis V.N."/>
            <person name="Butt T.M."/>
        </authorList>
    </citation>
    <scope>NUCLEOTIDE SEQUENCE [LARGE SCALE GENOMIC DNA]</scope>
    <source>
        <strain evidence="2 3">4556</strain>
    </source>
</reference>
<sequence>MTLPATPSLAYRSHNYLYYAALDLTMKAFSYLLAASSIGALASATECAVADAPTVAHQGDAVGSIEEHNGVNMYITTPEKMQATTKPGIAVLYLTDVFGIQLLENKLLVDSFARAGYMTVAPDMFNGTPAPSDLNDPSFNTTAFLELHSPNATDPIVESAISHIRGTLGIDRIATAGYCFGGRYALRFLSGCDGADLAFAAHPSLLEDGEISGITGPASVAAADGDELMPPERRSQIEAILLQTGQPYQLSLYGGTGHGFAVRANISNPVEKFGKEAAFVQATRWFDTWGQ</sequence>
<dbReference type="PANTHER" id="PTHR17630:SF44">
    <property type="entry name" value="PROTEIN AIM2"/>
    <property type="match status" value="1"/>
</dbReference>
<evidence type="ECO:0000313" key="2">
    <source>
        <dbReference type="EMBL" id="QLI63631.1"/>
    </source>
</evidence>
<dbReference type="OrthoDB" id="17560at2759"/>
<dbReference type="GO" id="GO:0016787">
    <property type="term" value="F:hydrolase activity"/>
    <property type="evidence" value="ECO:0007669"/>
    <property type="project" value="UniProtKB-KW"/>
</dbReference>
<dbReference type="Gene3D" id="3.40.50.1820">
    <property type="entry name" value="alpha/beta hydrolase"/>
    <property type="match status" value="1"/>
</dbReference>
<dbReference type="Proteomes" id="UP000510686">
    <property type="component" value="Chromosome 1"/>
</dbReference>
<dbReference type="PANTHER" id="PTHR17630">
    <property type="entry name" value="DIENELACTONE HYDROLASE"/>
    <property type="match status" value="1"/>
</dbReference>
<evidence type="ECO:0000313" key="3">
    <source>
        <dbReference type="Proteomes" id="UP000510686"/>
    </source>
</evidence>
<keyword evidence="3" id="KW-1185">Reference proteome</keyword>
<gene>
    <name evidence="2" type="primary">tropI_0</name>
    <name evidence="2" type="ORF">G6M90_00g017120</name>
</gene>
<dbReference type="EMBL" id="CP058932">
    <property type="protein sequence ID" value="QLI63631.1"/>
    <property type="molecule type" value="Genomic_DNA"/>
</dbReference>
<dbReference type="AlphaFoldDB" id="A0A7D5UPU9"/>
<feature type="domain" description="Dienelactone hydrolase" evidence="1">
    <location>
        <begin position="74"/>
        <end position="288"/>
    </location>
</feature>
<protein>
    <submittedName>
        <fullName evidence="2">Hydrolase tropI</fullName>
    </submittedName>
</protein>
<evidence type="ECO:0000259" key="1">
    <source>
        <dbReference type="Pfam" id="PF01738"/>
    </source>
</evidence>
<dbReference type="RefSeq" id="XP_014548818.1">
    <property type="nucleotide sequence ID" value="XM_014693332.1"/>
</dbReference>
<name>A0A7D5UPU9_9HYPO</name>